<dbReference type="RefSeq" id="WP_252742127.1">
    <property type="nucleotide sequence ID" value="NZ_JAMXIB010000012.1"/>
</dbReference>
<feature type="domain" description="DUF4382" evidence="2">
    <location>
        <begin position="32"/>
        <end position="182"/>
    </location>
</feature>
<evidence type="ECO:0000313" key="3">
    <source>
        <dbReference type="EMBL" id="MCO5725756.1"/>
    </source>
</evidence>
<dbReference type="Gene3D" id="2.60.40.1120">
    <property type="entry name" value="Carboxypeptidase-like, regulatory domain"/>
    <property type="match status" value="1"/>
</dbReference>
<dbReference type="EMBL" id="JAMXIB010000012">
    <property type="protein sequence ID" value="MCO5725756.1"/>
    <property type="molecule type" value="Genomic_DNA"/>
</dbReference>
<dbReference type="SUPFAM" id="SSF49452">
    <property type="entry name" value="Starch-binding domain-like"/>
    <property type="match status" value="1"/>
</dbReference>
<reference evidence="3 4" key="1">
    <citation type="submission" date="2022-06" db="EMBL/GenBank/DDBJ databases">
        <authorList>
            <person name="Xuan X."/>
        </authorList>
    </citation>
    <scope>NUCLEOTIDE SEQUENCE [LARGE SCALE GENOMIC DNA]</scope>
    <source>
        <strain evidence="3 4">2V75</strain>
    </source>
</reference>
<dbReference type="Pfam" id="PF13620">
    <property type="entry name" value="CarboxypepD_reg"/>
    <property type="match status" value="1"/>
</dbReference>
<feature type="chain" id="PRO_5047175156" evidence="1">
    <location>
        <begin position="22"/>
        <end position="302"/>
    </location>
</feature>
<evidence type="ECO:0000259" key="2">
    <source>
        <dbReference type="Pfam" id="PF14321"/>
    </source>
</evidence>
<dbReference type="PROSITE" id="PS51257">
    <property type="entry name" value="PROKAR_LIPOPROTEIN"/>
    <property type="match status" value="1"/>
</dbReference>
<dbReference type="InterPro" id="IPR025491">
    <property type="entry name" value="DUF4382"/>
</dbReference>
<dbReference type="InterPro" id="IPR013784">
    <property type="entry name" value="Carb-bd-like_fold"/>
</dbReference>
<accession>A0ABT1B0N8</accession>
<feature type="signal peptide" evidence="1">
    <location>
        <begin position="1"/>
        <end position="21"/>
    </location>
</feature>
<name>A0ABT1B0N8_9FLAO</name>
<evidence type="ECO:0000313" key="4">
    <source>
        <dbReference type="Proteomes" id="UP001206312"/>
    </source>
</evidence>
<dbReference type="Pfam" id="PF14321">
    <property type="entry name" value="DUF4382"/>
    <property type="match status" value="1"/>
</dbReference>
<organism evidence="3 4">
    <name type="scientific">Robiginitalea marina</name>
    <dbReference type="NCBI Taxonomy" id="2954105"/>
    <lineage>
        <taxon>Bacteria</taxon>
        <taxon>Pseudomonadati</taxon>
        <taxon>Bacteroidota</taxon>
        <taxon>Flavobacteriia</taxon>
        <taxon>Flavobacteriales</taxon>
        <taxon>Flavobacteriaceae</taxon>
        <taxon>Robiginitalea</taxon>
    </lineage>
</organism>
<protein>
    <submittedName>
        <fullName evidence="3">DUF4382 domain-containing protein</fullName>
    </submittedName>
</protein>
<keyword evidence="4" id="KW-1185">Reference proteome</keyword>
<evidence type="ECO:0000256" key="1">
    <source>
        <dbReference type="SAM" id="SignalP"/>
    </source>
</evidence>
<keyword evidence="1" id="KW-0732">Signal</keyword>
<proteinExistence type="predicted"/>
<comment type="caution">
    <text evidence="3">The sequence shown here is derived from an EMBL/GenBank/DDBJ whole genome shotgun (WGS) entry which is preliminary data.</text>
</comment>
<sequence>MNAKLFARFLFALSVLFIGCAEDSMDRNSDQTGRLTVRLTDAPFPYDLVAEANVTVFKIDARRVSGDGDEEEANGDSEAEGKPFITLMEEEIAVNLLTLVNGVTQELADLEVPAGSYDLVRIYVKGVSLVLKSGQTFDFKVPSGAQTGIKVFIDPSLEVVGGLSADLLLDFDLSKSFVARGNIDGPGFNGFLFKPVIRASNTSTAGTLSGFTGTLVEEVETALEGTQVSVIAADTVYASAFSDADGKYAIMGIQAGTYRAVAEKEGFFSSDTVTVQIVPANKTVQDFLLETDPGTTESTDGN</sequence>
<dbReference type="Proteomes" id="UP001206312">
    <property type="component" value="Unassembled WGS sequence"/>
</dbReference>
<gene>
    <name evidence="3" type="ORF">NG653_12885</name>
</gene>